<dbReference type="PROSITE" id="PS00411">
    <property type="entry name" value="KINESIN_MOTOR_1"/>
    <property type="match status" value="1"/>
</dbReference>
<feature type="compositionally biased region" description="Low complexity" evidence="10">
    <location>
        <begin position="435"/>
        <end position="447"/>
    </location>
</feature>
<dbReference type="GO" id="GO:0007018">
    <property type="term" value="P:microtubule-based movement"/>
    <property type="evidence" value="ECO:0000318"/>
    <property type="project" value="GO_Central"/>
</dbReference>
<protein>
    <recommendedName>
        <fullName evidence="11">Kinesin motor domain-containing protein</fullName>
    </recommendedName>
</protein>
<evidence type="ECO:0000313" key="12">
    <source>
        <dbReference type="EnsemblMetazoa" id="XP_030845194"/>
    </source>
</evidence>
<dbReference type="GO" id="GO:0005737">
    <property type="term" value="C:cytoplasm"/>
    <property type="evidence" value="ECO:0000318"/>
    <property type="project" value="GO_Central"/>
</dbReference>
<evidence type="ECO:0000313" key="13">
    <source>
        <dbReference type="Proteomes" id="UP000007110"/>
    </source>
</evidence>
<reference evidence="12" key="2">
    <citation type="submission" date="2021-01" db="UniProtKB">
        <authorList>
            <consortium name="EnsemblMetazoa"/>
        </authorList>
    </citation>
    <scope>IDENTIFICATION</scope>
</reference>
<dbReference type="FunFam" id="3.40.850.10:FF:000371">
    <property type="entry name" value="Kinesin-like protein"/>
    <property type="match status" value="1"/>
</dbReference>
<dbReference type="GO" id="GO:0003777">
    <property type="term" value="F:microtubule motor activity"/>
    <property type="evidence" value="ECO:0000318"/>
    <property type="project" value="GO_Central"/>
</dbReference>
<name>A0A7M7P247_STRPU</name>
<dbReference type="PRINTS" id="PR00380">
    <property type="entry name" value="KINESINHEAVY"/>
</dbReference>
<feature type="coiled-coil region" evidence="9">
    <location>
        <begin position="390"/>
        <end position="417"/>
    </location>
</feature>
<feature type="compositionally biased region" description="Basic and acidic residues" evidence="10">
    <location>
        <begin position="575"/>
        <end position="586"/>
    </location>
</feature>
<evidence type="ECO:0000256" key="3">
    <source>
        <dbReference type="ARBA" id="ARBA00022741"/>
    </source>
</evidence>
<feature type="binding site" evidence="8">
    <location>
        <begin position="90"/>
        <end position="97"/>
    </location>
    <ligand>
        <name>ATP</name>
        <dbReference type="ChEBI" id="CHEBI:30616"/>
    </ligand>
</feature>
<keyword evidence="6 8" id="KW-0505">Motor protein</keyword>
<comment type="similarity">
    <text evidence="8">Belongs to the TRAFAC class myosin-kinesin ATPase superfamily. Kinesin family.</text>
</comment>
<keyword evidence="3 8" id="KW-0547">Nucleotide-binding</keyword>
<evidence type="ECO:0000256" key="7">
    <source>
        <dbReference type="ARBA" id="ARBA00023212"/>
    </source>
</evidence>
<dbReference type="Gene3D" id="3.40.850.10">
    <property type="entry name" value="Kinesin motor domain"/>
    <property type="match status" value="1"/>
</dbReference>
<feature type="compositionally biased region" description="Low complexity" evidence="10">
    <location>
        <begin position="1049"/>
        <end position="1064"/>
    </location>
</feature>
<dbReference type="GO" id="GO:0016887">
    <property type="term" value="F:ATP hydrolysis activity"/>
    <property type="evidence" value="ECO:0000318"/>
    <property type="project" value="GO_Central"/>
</dbReference>
<keyword evidence="4 8" id="KW-0067">ATP-binding</keyword>
<feature type="compositionally biased region" description="Low complexity" evidence="10">
    <location>
        <begin position="1086"/>
        <end position="1103"/>
    </location>
</feature>
<dbReference type="InterPro" id="IPR027417">
    <property type="entry name" value="P-loop_NTPase"/>
</dbReference>
<dbReference type="InterPro" id="IPR027640">
    <property type="entry name" value="Kinesin-like_fam"/>
</dbReference>
<dbReference type="Pfam" id="PF00225">
    <property type="entry name" value="Kinesin"/>
    <property type="match status" value="1"/>
</dbReference>
<evidence type="ECO:0000256" key="8">
    <source>
        <dbReference type="PROSITE-ProRule" id="PRU00283"/>
    </source>
</evidence>
<dbReference type="PANTHER" id="PTHR47968">
    <property type="entry name" value="CENTROMERE PROTEIN E"/>
    <property type="match status" value="1"/>
</dbReference>
<evidence type="ECO:0000256" key="4">
    <source>
        <dbReference type="ARBA" id="ARBA00022840"/>
    </source>
</evidence>
<evidence type="ECO:0000256" key="6">
    <source>
        <dbReference type="ARBA" id="ARBA00023175"/>
    </source>
</evidence>
<feature type="compositionally biased region" description="Polar residues" evidence="10">
    <location>
        <begin position="950"/>
        <end position="968"/>
    </location>
</feature>
<feature type="compositionally biased region" description="Basic and acidic residues" evidence="10">
    <location>
        <begin position="540"/>
        <end position="568"/>
    </location>
</feature>
<feature type="compositionally biased region" description="Basic and acidic residues" evidence="10">
    <location>
        <begin position="423"/>
        <end position="434"/>
    </location>
</feature>
<evidence type="ECO:0000259" key="11">
    <source>
        <dbReference type="PROSITE" id="PS50067"/>
    </source>
</evidence>
<feature type="region of interest" description="Disordered" evidence="10">
    <location>
        <begin position="948"/>
        <end position="991"/>
    </location>
</feature>
<dbReference type="GO" id="GO:0008017">
    <property type="term" value="F:microtubule binding"/>
    <property type="evidence" value="ECO:0000318"/>
    <property type="project" value="GO_Central"/>
</dbReference>
<proteinExistence type="inferred from homology"/>
<dbReference type="Proteomes" id="UP000007110">
    <property type="component" value="Unassembled WGS sequence"/>
</dbReference>
<evidence type="ECO:0000256" key="9">
    <source>
        <dbReference type="SAM" id="Coils"/>
    </source>
</evidence>
<dbReference type="OrthoDB" id="10066572at2759"/>
<evidence type="ECO:0000256" key="10">
    <source>
        <dbReference type="SAM" id="MobiDB-lite"/>
    </source>
</evidence>
<feature type="region of interest" description="Disordered" evidence="10">
    <location>
        <begin position="423"/>
        <end position="469"/>
    </location>
</feature>
<feature type="compositionally biased region" description="Polar residues" evidence="10">
    <location>
        <begin position="981"/>
        <end position="991"/>
    </location>
</feature>
<evidence type="ECO:0000256" key="1">
    <source>
        <dbReference type="ARBA" id="ARBA00004245"/>
    </source>
</evidence>
<dbReference type="GO" id="GO:0005524">
    <property type="term" value="F:ATP binding"/>
    <property type="evidence" value="ECO:0007669"/>
    <property type="project" value="UniProtKB-UniRule"/>
</dbReference>
<keyword evidence="13" id="KW-1185">Reference proteome</keyword>
<dbReference type="GO" id="GO:0005874">
    <property type="term" value="C:microtubule"/>
    <property type="evidence" value="ECO:0000318"/>
    <property type="project" value="GO_Central"/>
</dbReference>
<sequence>MALIKTYARIKPTVKPSKLLDHESTNVAISVPQLQPSGQTRDRTATLTHQFGFAGVFGPTSTQDEVFDLVASHIVDGFLSGYNGTIFAYGQTGSGKTHTIEGGAKSYSDRGLTPRALSRIYKSLANQKFAELSIKVSYLEIYQEVGYDLLNPTTRPGNVVTHLPKVTVTDGPNNSCVVRNLSMHLAADERVAQSLLLQGQASRKVAETPMNQRSSRSHAVFTIYVKARQKGSHAVNKSKLHLVDLAGSERVAKTKIAGQQLHEAKSINLSLHHLEGVIIALQGGHGEGSRVKGRRRALSAGPVRNRRIGSASSTRSLPYHRSMSMGGHRHVPYRNSLLTMVLRDSLGGNCLTAMIATVSAEDINLGESLSTCRFAMRVAAVQNKISRNEVIDDRTIIARLRKKIANLEEEILALKSRVREGDHLKEPTPHHHQSDSTTPVSPSLTPSMKAPSSLADTPKPVVAPANGSGLSREGRQLCARIMQGFVSGRVTDPVASGVSDFSRFRECLRILREMIHRSYAYHQRYNPTLLADQQVGSKVKRSEEHVPDAERSPEGVKVKSRSSNEKGHSRGYKSPFERKREKEISKLGKNVQTQITEQKQQRRDLMEFKTLLKQQQLENALRDLSNKISTTSSHLEKQQELVENLRQYKASREQITAERIAQKQLAKKLAKYEKRYQLAVEHLQIVQNHMELQDRVSKARQSTNQNSYTREGLIINQSDARMDPSSQLETTVHPTGQVSSPFDQSEVVLDSSGVEVDQSGSLTDRIVERCRHKSGRVDSRRVLDILKQEDGKHNKVAKEIKKERIKNFTQHFALKEEATLTKLQHFKEQLRRQQEDEKRRSDSSLSMTQSWDGHVNTAWSEDRKAGRSPTGQLDASKSDPASGMRRSCESHVNTAWSDDVKTDRSMVGQSVALVPTVNESDFAIDAGQTEIDGKHANNGPMRFHGRLVSPKSQMQTTPHQKTSTSVHQRSSKESSLDRLSPKNNNMATEPNSGATVVADLHAFNEWHDRSPPGRTLELPMAKTAVTTKDSISQGADADSVHASSVTLGSVQSSLSPSMSTLRSSPIVGDAASSSLGEGSTMFNQDSRISSENSRSSSTLGLSLQDGPAAGHSADSLFHKTSRLPEQPLGQTMTDPRRSSFDAALSSMLHPNRSKVNPAVQEVEKPKTQNYGDVTAALKSKLLDYLGGEPSRAISSMDSLQDDCSGSSINSGFTRSSMLSDAFGRSSVRSAFEGSSVNSAFEGSSVNSGFTGSSSSSVVERSSVKSAITGSSIGSASREPSVNSSFAEFSINSAFERSSLNTALERFSVTTALTGSSSNGAFPRTDDITSLQTAHTPLEGKGMTSKTITSSKPPTFQIGASSSTLNSIGEEESIIARGEDEVDRDVFVRSEVKAMEEAEGQRSYLSAARANKERIEKIRKAMRSAEVIQRAWKKYRNQKK</sequence>
<dbReference type="InterPro" id="IPR019821">
    <property type="entry name" value="Kinesin_motor_CS"/>
</dbReference>
<keyword evidence="7" id="KW-0963">Cytoplasm</keyword>
<dbReference type="GO" id="GO:0005871">
    <property type="term" value="C:kinesin complex"/>
    <property type="evidence" value="ECO:0000318"/>
    <property type="project" value="GO_Central"/>
</dbReference>
<dbReference type="RefSeq" id="XP_030845194.1">
    <property type="nucleotide sequence ID" value="XM_030989334.1"/>
</dbReference>
<comment type="subcellular location">
    <subcellularLocation>
        <location evidence="1">Cytoplasm</location>
        <location evidence="1">Cytoskeleton</location>
    </subcellularLocation>
</comment>
<feature type="compositionally biased region" description="Basic and acidic residues" evidence="10">
    <location>
        <begin position="828"/>
        <end position="842"/>
    </location>
</feature>
<reference evidence="13" key="1">
    <citation type="submission" date="2015-02" db="EMBL/GenBank/DDBJ databases">
        <title>Genome sequencing for Strongylocentrotus purpuratus.</title>
        <authorList>
            <person name="Murali S."/>
            <person name="Liu Y."/>
            <person name="Vee V."/>
            <person name="English A."/>
            <person name="Wang M."/>
            <person name="Skinner E."/>
            <person name="Han Y."/>
            <person name="Muzny D.M."/>
            <person name="Worley K.C."/>
            <person name="Gibbs R.A."/>
        </authorList>
    </citation>
    <scope>NUCLEOTIDE SEQUENCE</scope>
</reference>
<feature type="region of interest" description="Disordered" evidence="10">
    <location>
        <begin position="536"/>
        <end position="590"/>
    </location>
</feature>
<dbReference type="PANTHER" id="PTHR47968:SF36">
    <property type="entry name" value="KINESIN HEAVY CHAIN ISOFORM X1"/>
    <property type="match status" value="1"/>
</dbReference>
<accession>A0A7M7P247</accession>
<dbReference type="InterPro" id="IPR001752">
    <property type="entry name" value="Kinesin_motor_dom"/>
</dbReference>
<keyword evidence="7" id="KW-0206">Cytoskeleton</keyword>
<dbReference type="GeneID" id="763216"/>
<dbReference type="SUPFAM" id="SSF52540">
    <property type="entry name" value="P-loop containing nucleoside triphosphate hydrolases"/>
    <property type="match status" value="1"/>
</dbReference>
<dbReference type="EnsemblMetazoa" id="XM_030989334">
    <property type="protein sequence ID" value="XP_030845194"/>
    <property type="gene ID" value="LOC763216"/>
</dbReference>
<dbReference type="PROSITE" id="PS50067">
    <property type="entry name" value="KINESIN_MOTOR_2"/>
    <property type="match status" value="1"/>
</dbReference>
<feature type="compositionally biased region" description="Polar residues" evidence="10">
    <location>
        <begin position="1071"/>
        <end position="1085"/>
    </location>
</feature>
<organism evidence="12 13">
    <name type="scientific">Strongylocentrotus purpuratus</name>
    <name type="common">Purple sea urchin</name>
    <dbReference type="NCBI Taxonomy" id="7668"/>
    <lineage>
        <taxon>Eukaryota</taxon>
        <taxon>Metazoa</taxon>
        <taxon>Echinodermata</taxon>
        <taxon>Eleutherozoa</taxon>
        <taxon>Echinozoa</taxon>
        <taxon>Echinoidea</taxon>
        <taxon>Euechinoidea</taxon>
        <taxon>Echinacea</taxon>
        <taxon>Camarodonta</taxon>
        <taxon>Echinidea</taxon>
        <taxon>Strongylocentrotidae</taxon>
        <taxon>Strongylocentrotus</taxon>
    </lineage>
</organism>
<feature type="compositionally biased region" description="Basic and acidic residues" evidence="10">
    <location>
        <begin position="970"/>
        <end position="980"/>
    </location>
</feature>
<evidence type="ECO:0000256" key="2">
    <source>
        <dbReference type="ARBA" id="ARBA00022701"/>
    </source>
</evidence>
<feature type="region of interest" description="Disordered" evidence="10">
    <location>
        <begin position="828"/>
        <end position="891"/>
    </location>
</feature>
<evidence type="ECO:0000256" key="5">
    <source>
        <dbReference type="ARBA" id="ARBA00023054"/>
    </source>
</evidence>
<keyword evidence="5 9" id="KW-0175">Coiled coil</keyword>
<dbReference type="CDD" id="cd00106">
    <property type="entry name" value="KISc"/>
    <property type="match status" value="1"/>
</dbReference>
<keyword evidence="2" id="KW-0493">Microtubule</keyword>
<dbReference type="OMA" id="WNSAFES"/>
<dbReference type="InParanoid" id="A0A7M7P247"/>
<feature type="domain" description="Kinesin motor" evidence="11">
    <location>
        <begin position="3"/>
        <end position="381"/>
    </location>
</feature>
<feature type="region of interest" description="Disordered" evidence="10">
    <location>
        <begin position="1049"/>
        <end position="1114"/>
    </location>
</feature>
<dbReference type="KEGG" id="spu:763216"/>
<dbReference type="InterPro" id="IPR036961">
    <property type="entry name" value="Kinesin_motor_dom_sf"/>
</dbReference>
<dbReference type="SMART" id="SM00129">
    <property type="entry name" value="KISc"/>
    <property type="match status" value="1"/>
</dbReference>